<keyword evidence="2" id="KW-1133">Transmembrane helix</keyword>
<comment type="caution">
    <text evidence="3">The sequence shown here is derived from an EMBL/GenBank/DDBJ whole genome shotgun (WGS) entry which is preliminary data.</text>
</comment>
<evidence type="ECO:0000313" key="4">
    <source>
        <dbReference type="Proteomes" id="UP001642464"/>
    </source>
</evidence>
<feature type="transmembrane region" description="Helical" evidence="2">
    <location>
        <begin position="553"/>
        <end position="573"/>
    </location>
</feature>
<evidence type="ECO:0000256" key="2">
    <source>
        <dbReference type="SAM" id="Phobius"/>
    </source>
</evidence>
<feature type="transmembrane region" description="Helical" evidence="2">
    <location>
        <begin position="121"/>
        <end position="139"/>
    </location>
</feature>
<feature type="region of interest" description="Disordered" evidence="1">
    <location>
        <begin position="447"/>
        <end position="472"/>
    </location>
</feature>
<keyword evidence="2" id="KW-0472">Membrane</keyword>
<keyword evidence="4" id="KW-1185">Reference proteome</keyword>
<dbReference type="EMBL" id="CAXAMM010020300">
    <property type="protein sequence ID" value="CAK9047638.1"/>
    <property type="molecule type" value="Genomic_DNA"/>
</dbReference>
<feature type="non-terminal residue" evidence="3">
    <location>
        <position position="586"/>
    </location>
</feature>
<name>A0ABP0M840_9DINO</name>
<feature type="non-terminal residue" evidence="3">
    <location>
        <position position="1"/>
    </location>
</feature>
<protein>
    <submittedName>
        <fullName evidence="3">Uncharacterized protein</fullName>
    </submittedName>
</protein>
<evidence type="ECO:0000313" key="3">
    <source>
        <dbReference type="EMBL" id="CAK9047638.1"/>
    </source>
</evidence>
<feature type="transmembrane region" description="Helical" evidence="2">
    <location>
        <begin position="418"/>
        <end position="439"/>
    </location>
</feature>
<reference evidence="3 4" key="1">
    <citation type="submission" date="2024-02" db="EMBL/GenBank/DDBJ databases">
        <authorList>
            <person name="Chen Y."/>
            <person name="Shah S."/>
            <person name="Dougan E. K."/>
            <person name="Thang M."/>
            <person name="Chan C."/>
        </authorList>
    </citation>
    <scope>NUCLEOTIDE SEQUENCE [LARGE SCALE GENOMIC DNA]</scope>
</reference>
<dbReference type="Proteomes" id="UP001642464">
    <property type="component" value="Unassembled WGS sequence"/>
</dbReference>
<gene>
    <name evidence="3" type="ORF">SCF082_LOCUS26659</name>
</gene>
<keyword evidence="2" id="KW-0812">Transmembrane</keyword>
<accession>A0ABP0M840</accession>
<feature type="transmembrane region" description="Helical" evidence="2">
    <location>
        <begin position="159"/>
        <end position="181"/>
    </location>
</feature>
<evidence type="ECO:0000256" key="1">
    <source>
        <dbReference type="SAM" id="MobiDB-lite"/>
    </source>
</evidence>
<sequence>ELYKLTKQSAESIEKSGVGKIGNVSKSSNVEKNFIKMAIDTSVALATDCSKRVSNLNEQVVENTSCEKYNTINFAAQNATASIVSECTATAAGQSSALQDLTAIADQTAKATLKGGGLMEIILLMLMLPLMLFLIPLAIRKGFTAFRKKKPPMNGLMKASIACFVLFGLYFFLVYPGFAAWRFGAAPWPNPKSTTKDSEGDVVCQDGVYKKESILNTFMFVDRECTIARAEDPSATCDATDQQIYYEGCGLFGACNATDFAADRGSFEDASTACAKIPPDLVQYCRASDLALSLFADTYGSCKKCTDPALDLFGLFVAEGADCVTADVDNTKYAAIGEVMNDSGTFVANTCDSATEAGFCYATEAALLAESPDDCMDVAYQQRKKTFSKLVRACQEIDATVVNPNGDSLAWEGRHVKFAVIGGVGLALLLGLALLFMILSKRRQDKDMKEHPDARSGEGDDREEGGAGEKGGKPGFSWKAALGGNWAFVIVLVFFILMWVVVAVPVGLLASALKIGIYSKDESSPGFKDTDTPQVGPLAKVEDWDNDSMRLNGIVLTSLVSFLIFAWIALFIYRKRKAKAKEKKGG</sequence>
<organism evidence="3 4">
    <name type="scientific">Durusdinium trenchii</name>
    <dbReference type="NCBI Taxonomy" id="1381693"/>
    <lineage>
        <taxon>Eukaryota</taxon>
        <taxon>Sar</taxon>
        <taxon>Alveolata</taxon>
        <taxon>Dinophyceae</taxon>
        <taxon>Suessiales</taxon>
        <taxon>Symbiodiniaceae</taxon>
        <taxon>Durusdinium</taxon>
    </lineage>
</organism>
<feature type="transmembrane region" description="Helical" evidence="2">
    <location>
        <begin position="486"/>
        <end position="513"/>
    </location>
</feature>
<proteinExistence type="predicted"/>